<accession>A0A7T7GTY1</accession>
<protein>
    <submittedName>
        <fullName evidence="1">Uncharacterized protein</fullName>
    </submittedName>
</protein>
<organism evidence="1 2">
    <name type="scientific">Escherichia phage vB_EcoS-BECP10</name>
    <dbReference type="NCBI Taxonomy" id="2797407"/>
    <lineage>
        <taxon>Viruses</taxon>
        <taxon>Duplodnaviria</taxon>
        <taxon>Heunggongvirae</taxon>
        <taxon>Uroviricota</taxon>
        <taxon>Caudoviricetes</taxon>
        <taxon>Drexlerviridae</taxon>
        <taxon>Rogunavirinae</taxon>
        <taxon>Rogunavirus</taxon>
        <taxon>Rogunavirus BECP10</taxon>
    </lineage>
</organism>
<proteinExistence type="predicted"/>
<reference evidence="1 2" key="1">
    <citation type="submission" date="2020-11" db="EMBL/GenBank/DDBJ databases">
        <title>Complete genome sequence of Escherichia phage vB_EcoS-BECP10.</title>
        <authorList>
            <person name="Park D."/>
            <person name="Park J."/>
        </authorList>
    </citation>
    <scope>NUCLEOTIDE SEQUENCE [LARGE SCALE GENOMIC DNA]</scope>
</reference>
<dbReference type="EMBL" id="MW286156">
    <property type="protein sequence ID" value="QQM15500.1"/>
    <property type="molecule type" value="Genomic_DNA"/>
</dbReference>
<gene>
    <name evidence="1" type="ORF">BECP10_00011</name>
</gene>
<keyword evidence="2" id="KW-1185">Reference proteome</keyword>
<name>A0A7T7GTY1_9CAUD</name>
<evidence type="ECO:0000313" key="1">
    <source>
        <dbReference type="EMBL" id="QQM15500.1"/>
    </source>
</evidence>
<sequence length="64" mass="7654">MNENVRIYITRDAIYCKSLQYGTKYRYCKDRGRFCVIDYINLDGLLETFLDTFPSDKLWNGVPF</sequence>
<dbReference type="Proteomes" id="UP000595854">
    <property type="component" value="Segment"/>
</dbReference>
<evidence type="ECO:0000313" key="2">
    <source>
        <dbReference type="Proteomes" id="UP000595854"/>
    </source>
</evidence>